<keyword evidence="4" id="KW-1185">Reference proteome</keyword>
<dbReference type="AlphaFoldDB" id="M7BE38"/>
<feature type="compositionally biased region" description="Polar residues" evidence="1">
    <location>
        <begin position="133"/>
        <end position="142"/>
    </location>
</feature>
<feature type="region of interest" description="Disordered" evidence="1">
    <location>
        <begin position="133"/>
        <end position="170"/>
    </location>
</feature>
<dbReference type="GO" id="GO:0005856">
    <property type="term" value="C:cytoskeleton"/>
    <property type="evidence" value="ECO:0007669"/>
    <property type="project" value="TreeGrafter"/>
</dbReference>
<dbReference type="Pfam" id="PF09379">
    <property type="entry name" value="FERM_N"/>
    <property type="match status" value="1"/>
</dbReference>
<dbReference type="GO" id="GO:0031032">
    <property type="term" value="P:actomyosin structure organization"/>
    <property type="evidence" value="ECO:0007669"/>
    <property type="project" value="TreeGrafter"/>
</dbReference>
<name>M7BE38_CHEMY</name>
<evidence type="ECO:0000259" key="2">
    <source>
        <dbReference type="Pfam" id="PF09379"/>
    </source>
</evidence>
<accession>M7BE38</accession>
<evidence type="ECO:0000313" key="3">
    <source>
        <dbReference type="EMBL" id="EMP30403.1"/>
    </source>
</evidence>
<protein>
    <submittedName>
        <fullName evidence="3">FERM domain-containing protein 3</fullName>
    </submittedName>
</protein>
<dbReference type="Proteomes" id="UP000031443">
    <property type="component" value="Unassembled WGS sequence"/>
</dbReference>
<evidence type="ECO:0000256" key="1">
    <source>
        <dbReference type="SAM" id="MobiDB-lite"/>
    </source>
</evidence>
<dbReference type="Gene3D" id="3.10.20.90">
    <property type="entry name" value="Phosphatidylinositol 3-kinase Catalytic Subunit, Chain A, domain 1"/>
    <property type="match status" value="1"/>
</dbReference>
<dbReference type="InterPro" id="IPR018979">
    <property type="entry name" value="FERM_N"/>
</dbReference>
<dbReference type="InterPro" id="IPR029071">
    <property type="entry name" value="Ubiquitin-like_domsf"/>
</dbReference>
<reference evidence="4" key="1">
    <citation type="journal article" date="2013" name="Nat. Genet.">
        <title>The draft genomes of soft-shell turtle and green sea turtle yield insights into the development and evolution of the turtle-specific body plan.</title>
        <authorList>
            <person name="Wang Z."/>
            <person name="Pascual-Anaya J."/>
            <person name="Zadissa A."/>
            <person name="Li W."/>
            <person name="Niimura Y."/>
            <person name="Huang Z."/>
            <person name="Li C."/>
            <person name="White S."/>
            <person name="Xiong Z."/>
            <person name="Fang D."/>
            <person name="Wang B."/>
            <person name="Ming Y."/>
            <person name="Chen Y."/>
            <person name="Zheng Y."/>
            <person name="Kuraku S."/>
            <person name="Pignatelli M."/>
            <person name="Herrero J."/>
            <person name="Beal K."/>
            <person name="Nozawa M."/>
            <person name="Li Q."/>
            <person name="Wang J."/>
            <person name="Zhang H."/>
            <person name="Yu L."/>
            <person name="Shigenobu S."/>
            <person name="Wang J."/>
            <person name="Liu J."/>
            <person name="Flicek P."/>
            <person name="Searle S."/>
            <person name="Wang J."/>
            <person name="Kuratani S."/>
            <person name="Yin Y."/>
            <person name="Aken B."/>
            <person name="Zhang G."/>
            <person name="Irie N."/>
        </authorList>
    </citation>
    <scope>NUCLEOTIDE SEQUENCE [LARGE SCALE GENOMIC DNA]</scope>
</reference>
<dbReference type="STRING" id="8469.M7BE38"/>
<sequence>MRSTRSREDSQKETKGQFLIDHICNYYSLLEKDYFGIRYVDPEKQRHWLEPNKSISKQMKWLAINRFVLHTSDFLSVRSTYTNVLLENSQSAPDEYTVNLQKFTPFSVLLLDCNCIRKTLALCLITRNQIQSPQKAKPTQETPPDKNSNKGTSCRSKKRMQADVQQQSGGDPVYYTQCSIYDYLPCGQVAYVCIRCKELLALRDQSKSSHRLFAHPPYTMCFRVKFYPHEPLKIKEELTRNYALYRA</sequence>
<feature type="domain" description="FERM N-terminal" evidence="2">
    <location>
        <begin position="10"/>
        <end position="60"/>
    </location>
</feature>
<proteinExistence type="predicted"/>
<gene>
    <name evidence="3" type="ORF">UY3_12404</name>
</gene>
<evidence type="ECO:0000313" key="4">
    <source>
        <dbReference type="Proteomes" id="UP000031443"/>
    </source>
</evidence>
<organism evidence="3 4">
    <name type="scientific">Chelonia mydas</name>
    <name type="common">Green sea-turtle</name>
    <name type="synonym">Chelonia agassizi</name>
    <dbReference type="NCBI Taxonomy" id="8469"/>
    <lineage>
        <taxon>Eukaryota</taxon>
        <taxon>Metazoa</taxon>
        <taxon>Chordata</taxon>
        <taxon>Craniata</taxon>
        <taxon>Vertebrata</taxon>
        <taxon>Euteleostomi</taxon>
        <taxon>Archelosauria</taxon>
        <taxon>Testudinata</taxon>
        <taxon>Testudines</taxon>
        <taxon>Cryptodira</taxon>
        <taxon>Durocryptodira</taxon>
        <taxon>Americhelydia</taxon>
        <taxon>Chelonioidea</taxon>
        <taxon>Cheloniidae</taxon>
        <taxon>Chelonia</taxon>
    </lineage>
</organism>
<dbReference type="EMBL" id="KB549795">
    <property type="protein sequence ID" value="EMP30403.1"/>
    <property type="molecule type" value="Genomic_DNA"/>
</dbReference>
<dbReference type="PANTHER" id="PTHR23280:SF8">
    <property type="entry name" value="FERM DOMAIN-CONTAINING PROTEIN 3"/>
    <property type="match status" value="1"/>
</dbReference>
<dbReference type="SUPFAM" id="SSF54236">
    <property type="entry name" value="Ubiquitin-like"/>
    <property type="match status" value="1"/>
</dbReference>
<dbReference type="PANTHER" id="PTHR23280">
    <property type="entry name" value="4.1 G PROTEIN"/>
    <property type="match status" value="1"/>
</dbReference>